<dbReference type="SUPFAM" id="SSF52540">
    <property type="entry name" value="P-loop containing nucleoside triphosphate hydrolases"/>
    <property type="match status" value="1"/>
</dbReference>
<dbReference type="eggNOG" id="COG1131">
    <property type="taxonomic scope" value="Bacteria"/>
</dbReference>
<dbReference type="Proteomes" id="UP000019102">
    <property type="component" value="Unassembled WGS sequence"/>
</dbReference>
<dbReference type="Pfam" id="PF00005">
    <property type="entry name" value="ABC_tran"/>
    <property type="match status" value="1"/>
</dbReference>
<evidence type="ECO:0000256" key="3">
    <source>
        <dbReference type="ARBA" id="ARBA00022840"/>
    </source>
</evidence>
<name>W4VGZ9_9BACI</name>
<accession>W4VGZ9</accession>
<dbReference type="PANTHER" id="PTHR42939">
    <property type="entry name" value="ABC TRANSPORTER ATP-BINDING PROTEIN ALBC-RELATED"/>
    <property type="match status" value="1"/>
</dbReference>
<dbReference type="OrthoDB" id="9804819at2"/>
<dbReference type="InterPro" id="IPR003593">
    <property type="entry name" value="AAA+_ATPase"/>
</dbReference>
<evidence type="ECO:0000259" key="4">
    <source>
        <dbReference type="PROSITE" id="PS50893"/>
    </source>
</evidence>
<reference evidence="5 6" key="1">
    <citation type="journal article" date="2014" name="Genome Announc.">
        <title>Draft Genome Sequence of the Boron-Tolerant and Moderately Halotolerant Bacterium Gracilibacillus boraciitolerans JCM 21714T.</title>
        <authorList>
            <person name="Ahmed I."/>
            <person name="Oshima K."/>
            <person name="Suda W."/>
            <person name="Kitamura K."/>
            <person name="Iida T."/>
            <person name="Ohmori Y."/>
            <person name="Fujiwara T."/>
            <person name="Hattori M."/>
            <person name="Ohkuma M."/>
        </authorList>
    </citation>
    <scope>NUCLEOTIDE SEQUENCE [LARGE SCALE GENOMIC DNA]</scope>
    <source>
        <strain evidence="5 6">JCM 21714</strain>
    </source>
</reference>
<keyword evidence="1" id="KW-0813">Transport</keyword>
<dbReference type="PROSITE" id="PS00211">
    <property type="entry name" value="ABC_TRANSPORTER_1"/>
    <property type="match status" value="1"/>
</dbReference>
<dbReference type="SMART" id="SM00382">
    <property type="entry name" value="AAA"/>
    <property type="match status" value="1"/>
</dbReference>
<dbReference type="RefSeq" id="WP_035722379.1">
    <property type="nucleotide sequence ID" value="NZ_BAVS01000004.1"/>
</dbReference>
<dbReference type="PROSITE" id="PS50893">
    <property type="entry name" value="ABC_TRANSPORTER_2"/>
    <property type="match status" value="1"/>
</dbReference>
<dbReference type="InterPro" id="IPR003439">
    <property type="entry name" value="ABC_transporter-like_ATP-bd"/>
</dbReference>
<dbReference type="AlphaFoldDB" id="W4VGZ9"/>
<dbReference type="GO" id="GO:0016887">
    <property type="term" value="F:ATP hydrolysis activity"/>
    <property type="evidence" value="ECO:0007669"/>
    <property type="project" value="InterPro"/>
</dbReference>
<evidence type="ECO:0000256" key="2">
    <source>
        <dbReference type="ARBA" id="ARBA00022741"/>
    </source>
</evidence>
<dbReference type="PANTHER" id="PTHR42939:SF1">
    <property type="entry name" value="ABC TRANSPORTER ATP-BINDING PROTEIN ALBC-RELATED"/>
    <property type="match status" value="1"/>
</dbReference>
<dbReference type="STRING" id="1298598.JCM21714_1414"/>
<feature type="domain" description="ABC transporter" evidence="4">
    <location>
        <begin position="2"/>
        <end position="235"/>
    </location>
</feature>
<keyword evidence="2" id="KW-0547">Nucleotide-binding</keyword>
<sequence>MIEIKNIEMQFNKKVILNDFNLQIEKGDFLGILGTNGGVGGKTTLLKIIMGGMIVPNKGTIIINGEVQHITNYSLQNNMGFVPDHAILYEYLTGEEYLHFVGGMFKVSNERIKKFTETVLKDMGLIDVKDKLIKTYSHGMKQKVSIASSLIHEPKFLLLDEPLTGVDLISGKNIRNFLKQYTENGNTVIITTHLLELAHSICNKIAIIHKGKLAKIINVTDYDLEKLEKEVESIYV</sequence>
<proteinExistence type="predicted"/>
<dbReference type="GO" id="GO:0005524">
    <property type="term" value="F:ATP binding"/>
    <property type="evidence" value="ECO:0007669"/>
    <property type="project" value="UniProtKB-KW"/>
</dbReference>
<protein>
    <submittedName>
        <fullName evidence="5">ABC transporter</fullName>
    </submittedName>
</protein>
<evidence type="ECO:0000313" key="6">
    <source>
        <dbReference type="Proteomes" id="UP000019102"/>
    </source>
</evidence>
<dbReference type="Gene3D" id="3.40.50.300">
    <property type="entry name" value="P-loop containing nucleotide triphosphate hydrolases"/>
    <property type="match status" value="1"/>
</dbReference>
<organism evidence="5 6">
    <name type="scientific">Gracilibacillus boraciitolerans JCM 21714</name>
    <dbReference type="NCBI Taxonomy" id="1298598"/>
    <lineage>
        <taxon>Bacteria</taxon>
        <taxon>Bacillati</taxon>
        <taxon>Bacillota</taxon>
        <taxon>Bacilli</taxon>
        <taxon>Bacillales</taxon>
        <taxon>Bacillaceae</taxon>
        <taxon>Gracilibacillus</taxon>
    </lineage>
</organism>
<dbReference type="CDD" id="cd03230">
    <property type="entry name" value="ABC_DR_subfamily_A"/>
    <property type="match status" value="1"/>
</dbReference>
<dbReference type="EMBL" id="BAVS01000004">
    <property type="protein sequence ID" value="GAE92416.1"/>
    <property type="molecule type" value="Genomic_DNA"/>
</dbReference>
<keyword evidence="6" id="KW-1185">Reference proteome</keyword>
<evidence type="ECO:0000256" key="1">
    <source>
        <dbReference type="ARBA" id="ARBA00022448"/>
    </source>
</evidence>
<evidence type="ECO:0000313" key="5">
    <source>
        <dbReference type="EMBL" id="GAE92416.1"/>
    </source>
</evidence>
<dbReference type="InterPro" id="IPR051782">
    <property type="entry name" value="ABC_Transporter_VariousFunc"/>
</dbReference>
<dbReference type="InterPro" id="IPR017871">
    <property type="entry name" value="ABC_transporter-like_CS"/>
</dbReference>
<dbReference type="InterPro" id="IPR027417">
    <property type="entry name" value="P-loop_NTPase"/>
</dbReference>
<gene>
    <name evidence="5" type="ORF">JCM21714_1414</name>
</gene>
<comment type="caution">
    <text evidence="5">The sequence shown here is derived from an EMBL/GenBank/DDBJ whole genome shotgun (WGS) entry which is preliminary data.</text>
</comment>
<keyword evidence="3" id="KW-0067">ATP-binding</keyword>